<dbReference type="SMART" id="SM01012">
    <property type="entry name" value="ANTAR"/>
    <property type="match status" value="1"/>
</dbReference>
<evidence type="ECO:0000313" key="6">
    <source>
        <dbReference type="EMBL" id="TWG27983.1"/>
    </source>
</evidence>
<sequence length="238" mass="25131">MAQTPLSPQDALAELGRIRLDEAGVDEVLRSVAGLARRSIPGAAEVSVTLLRDTTAQSVATTGTLALELDEVQYEQGRGPCLDASVSGDAISVPDTADEDRWPVWAGRARDAGVGSSLSIGLPIQEAVVGTLNVYGLATRAFDRDAQELAKTFAAYAAVAVANAHLYENAATLAEQMRAAMESRAVIEQAKGIIMGERRCSADEAFGILAKLSQDTNRRVRDVAAVLVARAEGRPAER</sequence>
<dbReference type="PIRSF" id="PIRSF036625">
    <property type="entry name" value="GAF_ANTAR"/>
    <property type="match status" value="1"/>
</dbReference>
<dbReference type="InterPro" id="IPR011006">
    <property type="entry name" value="CheY-like_superfamily"/>
</dbReference>
<dbReference type="InterPro" id="IPR036388">
    <property type="entry name" value="WH-like_DNA-bd_sf"/>
</dbReference>
<proteinExistence type="predicted"/>
<evidence type="ECO:0000313" key="7">
    <source>
        <dbReference type="Proteomes" id="UP000319927"/>
    </source>
</evidence>
<dbReference type="AlphaFoldDB" id="A0A561WVU5"/>
<comment type="caution">
    <text evidence="6">The sequence shown here is derived from an EMBL/GenBank/DDBJ whole genome shotgun (WGS) entry which is preliminary data.</text>
</comment>
<dbReference type="InterPro" id="IPR003018">
    <property type="entry name" value="GAF"/>
</dbReference>
<keyword evidence="3" id="KW-0805">Transcription regulation</keyword>
<evidence type="ECO:0000256" key="2">
    <source>
        <dbReference type="ARBA" id="ARBA00022777"/>
    </source>
</evidence>
<dbReference type="SUPFAM" id="SSF52172">
    <property type="entry name" value="CheY-like"/>
    <property type="match status" value="1"/>
</dbReference>
<protein>
    <submittedName>
        <fullName evidence="6">GAF domain-containing protein</fullName>
    </submittedName>
</protein>
<dbReference type="Pfam" id="PF13185">
    <property type="entry name" value="GAF_2"/>
    <property type="match status" value="1"/>
</dbReference>
<keyword evidence="7" id="KW-1185">Reference proteome</keyword>
<reference evidence="6 7" key="1">
    <citation type="submission" date="2019-06" db="EMBL/GenBank/DDBJ databases">
        <title>Sequencing the genomes of 1000 actinobacteria strains.</title>
        <authorList>
            <person name="Klenk H.-P."/>
        </authorList>
    </citation>
    <scope>NUCLEOTIDE SEQUENCE [LARGE SCALE GENOMIC DNA]</scope>
    <source>
        <strain evidence="6 7">DSM 102131</strain>
    </source>
</reference>
<accession>A0A561WVU5</accession>
<feature type="domain" description="ANTAR" evidence="5">
    <location>
        <begin position="167"/>
        <end position="228"/>
    </location>
</feature>
<name>A0A561WVU5_9ACTN</name>
<evidence type="ECO:0000256" key="4">
    <source>
        <dbReference type="ARBA" id="ARBA00023163"/>
    </source>
</evidence>
<keyword evidence="4" id="KW-0804">Transcription</keyword>
<dbReference type="EMBL" id="VIXA01000001">
    <property type="protein sequence ID" value="TWG27983.1"/>
    <property type="molecule type" value="Genomic_DNA"/>
</dbReference>
<dbReference type="GO" id="GO:0016301">
    <property type="term" value="F:kinase activity"/>
    <property type="evidence" value="ECO:0007669"/>
    <property type="project" value="UniProtKB-KW"/>
</dbReference>
<evidence type="ECO:0000259" key="5">
    <source>
        <dbReference type="PROSITE" id="PS50921"/>
    </source>
</evidence>
<dbReference type="InterPro" id="IPR029016">
    <property type="entry name" value="GAF-like_dom_sf"/>
</dbReference>
<dbReference type="SMART" id="SM00065">
    <property type="entry name" value="GAF"/>
    <property type="match status" value="1"/>
</dbReference>
<dbReference type="Proteomes" id="UP000319927">
    <property type="component" value="Unassembled WGS sequence"/>
</dbReference>
<dbReference type="InterPro" id="IPR005561">
    <property type="entry name" value="ANTAR"/>
</dbReference>
<dbReference type="Gene3D" id="3.30.450.40">
    <property type="match status" value="1"/>
</dbReference>
<evidence type="ECO:0000256" key="3">
    <source>
        <dbReference type="ARBA" id="ARBA00023015"/>
    </source>
</evidence>
<dbReference type="Pfam" id="PF03861">
    <property type="entry name" value="ANTAR"/>
    <property type="match status" value="1"/>
</dbReference>
<keyword evidence="2" id="KW-0418">Kinase</keyword>
<dbReference type="GO" id="GO:0003723">
    <property type="term" value="F:RNA binding"/>
    <property type="evidence" value="ECO:0007669"/>
    <property type="project" value="InterPro"/>
</dbReference>
<organism evidence="6 7">
    <name type="scientific">Micromonospora palomenae</name>
    <dbReference type="NCBI Taxonomy" id="1461247"/>
    <lineage>
        <taxon>Bacteria</taxon>
        <taxon>Bacillati</taxon>
        <taxon>Actinomycetota</taxon>
        <taxon>Actinomycetes</taxon>
        <taxon>Micromonosporales</taxon>
        <taxon>Micromonosporaceae</taxon>
        <taxon>Micromonospora</taxon>
    </lineage>
</organism>
<dbReference type="OrthoDB" id="3688893at2"/>
<evidence type="ECO:0000256" key="1">
    <source>
        <dbReference type="ARBA" id="ARBA00022679"/>
    </source>
</evidence>
<dbReference type="Gene3D" id="1.10.10.10">
    <property type="entry name" value="Winged helix-like DNA-binding domain superfamily/Winged helix DNA-binding domain"/>
    <property type="match status" value="1"/>
</dbReference>
<dbReference type="RefSeq" id="WP_154936988.1">
    <property type="nucleotide sequence ID" value="NZ_VIXA01000001.1"/>
</dbReference>
<gene>
    <name evidence="6" type="ORF">FHX75_111134</name>
</gene>
<dbReference type="SUPFAM" id="SSF55781">
    <property type="entry name" value="GAF domain-like"/>
    <property type="match status" value="1"/>
</dbReference>
<dbReference type="InterPro" id="IPR012074">
    <property type="entry name" value="GAF_ANTAR"/>
</dbReference>
<keyword evidence="1" id="KW-0808">Transferase</keyword>
<dbReference type="PROSITE" id="PS50921">
    <property type="entry name" value="ANTAR"/>
    <property type="match status" value="1"/>
</dbReference>